<feature type="region of interest" description="Disordered" evidence="2">
    <location>
        <begin position="388"/>
        <end position="411"/>
    </location>
</feature>
<sequence length="699" mass="74435">MSATRESGDLVLSGGVTLAVRIPSEDRELARVVFPLELRVPLEVAGVYQMTALAPVERPWQSQRLPPFGSALQLFTSAAFARTVTVPIFPQGHEVFFEHRLEQGQQRRWQLALERAWLSASADPAEASLVGDLPVRRLQAPSGSFRGSFPAAACRDCVLHVVSRVQAASAEGGRRLAAEGSWRLGAEGGRRLAPSFGFMVTSLALQVFSPAPSGLTELRGSLDLSVDQAAAFAADPGAQRCVAAALRRLLALSAETYVSVGLAASPPSARATYSIIVPTTGLPGNRGPAEVAAALAAASAAELTQEVRRAVAAEAGVAYLVSVTALSPPSRLDLGSGEEAEQALPVPPVDEGVNVWLVVGVGGGAALLSACGCCLRVRCAYRRRIHPSSPTAATSSADLERDPGMAGSGAGWSLTKITDASTLGGLTELFTPPEETRSSMGRGRDASPHHKKYTRLVIKHAWEAKVPLQHAYYEAKRKEIKQHLEKIGTASEEGARRTDPTPTLTDAVGERLGMDAACNEKLLLHGTKVKVVVTILSNGVDERYTTRAAFGFGAYFAEDPSKIDQYAEADRGESADEEVKHLHGVLYGASEDPHPGEVFYAFVCQVFLGCPIYTKGPASPAHPTSVRGPTDSCAEGVQVFANDLKRQLIAIPGTFPQIPYHSLVVLKGPDSAVERHREFVIFDGKAVLPKYLVAYAREE</sequence>
<feature type="region of interest" description="Disordered" evidence="2">
    <location>
        <begin position="425"/>
        <end position="449"/>
    </location>
</feature>
<dbReference type="SUPFAM" id="SSF56399">
    <property type="entry name" value="ADP-ribosylation"/>
    <property type="match status" value="1"/>
</dbReference>
<feature type="domain" description="PARP catalytic" evidence="3">
    <location>
        <begin position="416"/>
        <end position="699"/>
    </location>
</feature>
<dbReference type="EMBL" id="HBNR01055973">
    <property type="protein sequence ID" value="CAE4622673.1"/>
    <property type="molecule type" value="Transcribed_RNA"/>
</dbReference>
<dbReference type="InterPro" id="IPR051712">
    <property type="entry name" value="ARTD-AVP"/>
</dbReference>
<protein>
    <recommendedName>
        <fullName evidence="1">Poly [ADP-ribose] polymerase</fullName>
        <shortName evidence="1">PARP</shortName>
        <ecNumber evidence="1">2.4.2.-</ecNumber>
    </recommendedName>
</protein>
<gene>
    <name evidence="4" type="ORF">AMON00008_LOCUS39370</name>
</gene>
<accession>A0A7S4RRE1</accession>
<keyword evidence="1" id="KW-0328">Glycosyltransferase</keyword>
<dbReference type="Pfam" id="PF00644">
    <property type="entry name" value="PARP"/>
    <property type="match status" value="1"/>
</dbReference>
<dbReference type="PANTHER" id="PTHR45740">
    <property type="entry name" value="POLY [ADP-RIBOSE] POLYMERASE"/>
    <property type="match status" value="1"/>
</dbReference>
<keyword evidence="1" id="KW-0520">NAD</keyword>
<dbReference type="PANTHER" id="PTHR45740:SF2">
    <property type="entry name" value="POLY [ADP-RIBOSE] POLYMERASE"/>
    <property type="match status" value="1"/>
</dbReference>
<dbReference type="EC" id="2.4.2.-" evidence="1"/>
<feature type="compositionally biased region" description="Basic and acidic residues" evidence="2">
    <location>
        <begin position="434"/>
        <end position="448"/>
    </location>
</feature>
<dbReference type="GO" id="GO:0005634">
    <property type="term" value="C:nucleus"/>
    <property type="evidence" value="ECO:0007669"/>
    <property type="project" value="TreeGrafter"/>
</dbReference>
<dbReference type="GO" id="GO:0003950">
    <property type="term" value="F:NAD+ poly-ADP-ribosyltransferase activity"/>
    <property type="evidence" value="ECO:0007669"/>
    <property type="project" value="UniProtKB-UniRule"/>
</dbReference>
<proteinExistence type="predicted"/>
<evidence type="ECO:0000259" key="3">
    <source>
        <dbReference type="PROSITE" id="PS51059"/>
    </source>
</evidence>
<keyword evidence="1" id="KW-0808">Transferase</keyword>
<reference evidence="4" key="1">
    <citation type="submission" date="2021-01" db="EMBL/GenBank/DDBJ databases">
        <authorList>
            <person name="Corre E."/>
            <person name="Pelletier E."/>
            <person name="Niang G."/>
            <person name="Scheremetjew M."/>
            <person name="Finn R."/>
            <person name="Kale V."/>
            <person name="Holt S."/>
            <person name="Cochrane G."/>
            <person name="Meng A."/>
            <person name="Brown T."/>
            <person name="Cohen L."/>
        </authorList>
    </citation>
    <scope>NUCLEOTIDE SEQUENCE</scope>
    <source>
        <strain evidence="4">CCMP3105</strain>
    </source>
</reference>
<feature type="compositionally biased region" description="Low complexity" evidence="2">
    <location>
        <begin position="388"/>
        <end position="397"/>
    </location>
</feature>
<dbReference type="GO" id="GO:1990404">
    <property type="term" value="F:NAD+-protein mono-ADP-ribosyltransferase activity"/>
    <property type="evidence" value="ECO:0007669"/>
    <property type="project" value="TreeGrafter"/>
</dbReference>
<dbReference type="Gene3D" id="3.90.228.10">
    <property type="match status" value="1"/>
</dbReference>
<name>A0A7S4RRE1_9DINO</name>
<evidence type="ECO:0000256" key="1">
    <source>
        <dbReference type="RuleBase" id="RU362114"/>
    </source>
</evidence>
<evidence type="ECO:0000256" key="2">
    <source>
        <dbReference type="SAM" id="MobiDB-lite"/>
    </source>
</evidence>
<dbReference type="InterPro" id="IPR012317">
    <property type="entry name" value="Poly(ADP-ribose)pol_cat_dom"/>
</dbReference>
<organism evidence="4">
    <name type="scientific">Alexandrium monilatum</name>
    <dbReference type="NCBI Taxonomy" id="311494"/>
    <lineage>
        <taxon>Eukaryota</taxon>
        <taxon>Sar</taxon>
        <taxon>Alveolata</taxon>
        <taxon>Dinophyceae</taxon>
        <taxon>Gonyaulacales</taxon>
        <taxon>Pyrocystaceae</taxon>
        <taxon>Alexandrium</taxon>
    </lineage>
</organism>
<evidence type="ECO:0000313" key="4">
    <source>
        <dbReference type="EMBL" id="CAE4622673.1"/>
    </source>
</evidence>
<dbReference type="PROSITE" id="PS51059">
    <property type="entry name" value="PARP_CATALYTIC"/>
    <property type="match status" value="1"/>
</dbReference>
<dbReference type="AlphaFoldDB" id="A0A7S4RRE1"/>